<evidence type="ECO:0000313" key="4">
    <source>
        <dbReference type="EMBL" id="MBC2601424.1"/>
    </source>
</evidence>
<dbReference type="InterPro" id="IPR023801">
    <property type="entry name" value="His_deacetylse_dom"/>
</dbReference>
<dbReference type="InterPro" id="IPR044150">
    <property type="entry name" value="HDAC_classIV"/>
</dbReference>
<dbReference type="Gene3D" id="3.40.800.20">
    <property type="entry name" value="Histone deacetylase domain"/>
    <property type="match status" value="1"/>
</dbReference>
<name>A0A7X1AWZ0_9BACT</name>
<protein>
    <submittedName>
        <fullName evidence="4">Histone deacetylase</fullName>
    </submittedName>
</protein>
<evidence type="ECO:0000256" key="2">
    <source>
        <dbReference type="ARBA" id="ARBA00022801"/>
    </source>
</evidence>
<dbReference type="PANTHER" id="PTHR10625:SF19">
    <property type="entry name" value="HISTONE DEACETYLASE 12"/>
    <property type="match status" value="1"/>
</dbReference>
<dbReference type="InterPro" id="IPR023696">
    <property type="entry name" value="Ureohydrolase_dom_sf"/>
</dbReference>
<comment type="caution">
    <text evidence="4">The sequence shown here is derived from an EMBL/GenBank/DDBJ whole genome shotgun (WGS) entry which is preliminary data.</text>
</comment>
<keyword evidence="5" id="KW-1185">Reference proteome</keyword>
<dbReference type="PANTHER" id="PTHR10625">
    <property type="entry name" value="HISTONE DEACETYLASE HDAC1-RELATED"/>
    <property type="match status" value="1"/>
</dbReference>
<evidence type="ECO:0000259" key="3">
    <source>
        <dbReference type="Pfam" id="PF00850"/>
    </source>
</evidence>
<dbReference type="Pfam" id="PF00850">
    <property type="entry name" value="Hist_deacetyl"/>
    <property type="match status" value="1"/>
</dbReference>
<dbReference type="PRINTS" id="PR01270">
    <property type="entry name" value="HDASUPER"/>
</dbReference>
<dbReference type="EMBL" id="JACHVA010000053">
    <property type="protein sequence ID" value="MBC2601424.1"/>
    <property type="molecule type" value="Genomic_DNA"/>
</dbReference>
<gene>
    <name evidence="4" type="ORF">H5P30_06495</name>
</gene>
<evidence type="ECO:0000313" key="5">
    <source>
        <dbReference type="Proteomes" id="UP000525652"/>
    </source>
</evidence>
<evidence type="ECO:0000256" key="1">
    <source>
        <dbReference type="ARBA" id="ARBA00005947"/>
    </source>
</evidence>
<dbReference type="GO" id="GO:0016787">
    <property type="term" value="F:hydrolase activity"/>
    <property type="evidence" value="ECO:0007669"/>
    <property type="project" value="UniProtKB-KW"/>
</dbReference>
<dbReference type="Proteomes" id="UP000525652">
    <property type="component" value="Unassembled WGS sequence"/>
</dbReference>
<dbReference type="InterPro" id="IPR037138">
    <property type="entry name" value="His_deacetylse_dom_sf"/>
</dbReference>
<keyword evidence="2" id="KW-0378">Hydrolase</keyword>
<dbReference type="InterPro" id="IPR000286">
    <property type="entry name" value="HDACs"/>
</dbReference>
<feature type="domain" description="Histone deacetylase" evidence="3">
    <location>
        <begin position="37"/>
        <end position="277"/>
    </location>
</feature>
<accession>A0A7X1AWZ0</accession>
<dbReference type="AlphaFoldDB" id="A0A7X1AWZ0"/>
<proteinExistence type="inferred from homology"/>
<organism evidence="4 5">
    <name type="scientific">Puniceicoccus vermicola</name>
    <dbReference type="NCBI Taxonomy" id="388746"/>
    <lineage>
        <taxon>Bacteria</taxon>
        <taxon>Pseudomonadati</taxon>
        <taxon>Verrucomicrobiota</taxon>
        <taxon>Opitutia</taxon>
        <taxon>Puniceicoccales</taxon>
        <taxon>Puniceicoccaceae</taxon>
        <taxon>Puniceicoccus</taxon>
    </lineage>
</organism>
<dbReference type="GO" id="GO:0004407">
    <property type="term" value="F:histone deacetylase activity"/>
    <property type="evidence" value="ECO:0007669"/>
    <property type="project" value="InterPro"/>
</dbReference>
<sequence>MKAFYHEDYYFRLPEGHPFQMEKFPGGRDIVSRESSSVEICPSREADDSELMAVHSSEYLDKVRRGGWSSVERVRMGLPVDPRLYRRCALEAGGSILAGRAALEDGLAANLGGGTHHASADRASGYCIFNDVAVAVRSLRRDLPDLWVMVIDTDAHQGDGTHALFSNDRKTFTYSIHVGKNFPAKKFSGDLDVPLDRWVGGRAYQDAFCRSVERSFLEFEPDLVFWVAGADIHEDDRFGQMKLKVEEIRNRNQFVLDLVRGWNVPLAVVYGGGYNRNVELTNQLHALPVLQASNDDRSQRKISPAAGLSQ</sequence>
<dbReference type="GO" id="GO:0040029">
    <property type="term" value="P:epigenetic regulation of gene expression"/>
    <property type="evidence" value="ECO:0007669"/>
    <property type="project" value="TreeGrafter"/>
</dbReference>
<reference evidence="4 5" key="1">
    <citation type="submission" date="2020-07" db="EMBL/GenBank/DDBJ databases">
        <authorList>
            <person name="Feng X."/>
        </authorList>
    </citation>
    <scope>NUCLEOTIDE SEQUENCE [LARGE SCALE GENOMIC DNA]</scope>
    <source>
        <strain evidence="4 5">JCM14086</strain>
    </source>
</reference>
<dbReference type="SUPFAM" id="SSF52768">
    <property type="entry name" value="Arginase/deacetylase"/>
    <property type="match status" value="1"/>
</dbReference>
<dbReference type="CDD" id="cd09993">
    <property type="entry name" value="HDAC_classIV"/>
    <property type="match status" value="1"/>
</dbReference>
<comment type="similarity">
    <text evidence="1">Belongs to the histone deacetylase family.</text>
</comment>